<dbReference type="Proteomes" id="UP001295469">
    <property type="component" value="Chromosome C05"/>
</dbReference>
<gene>
    <name evidence="1" type="ORF">DARMORV10_C05P14680.1</name>
</gene>
<accession>A0A816KHQ5</accession>
<proteinExistence type="predicted"/>
<name>A0A816KHQ5_BRANA</name>
<protein>
    <submittedName>
        <fullName evidence="1">(rape) hypothetical protein</fullName>
    </submittedName>
</protein>
<feature type="non-terminal residue" evidence="1">
    <location>
        <position position="1"/>
    </location>
</feature>
<organism evidence="1">
    <name type="scientific">Brassica napus</name>
    <name type="common">Rape</name>
    <dbReference type="NCBI Taxonomy" id="3708"/>
    <lineage>
        <taxon>Eukaryota</taxon>
        <taxon>Viridiplantae</taxon>
        <taxon>Streptophyta</taxon>
        <taxon>Embryophyta</taxon>
        <taxon>Tracheophyta</taxon>
        <taxon>Spermatophyta</taxon>
        <taxon>Magnoliopsida</taxon>
        <taxon>eudicotyledons</taxon>
        <taxon>Gunneridae</taxon>
        <taxon>Pentapetalae</taxon>
        <taxon>rosids</taxon>
        <taxon>malvids</taxon>
        <taxon>Brassicales</taxon>
        <taxon>Brassicaceae</taxon>
        <taxon>Brassiceae</taxon>
        <taxon>Brassica</taxon>
    </lineage>
</organism>
<reference evidence="1" key="1">
    <citation type="submission" date="2021-01" db="EMBL/GenBank/DDBJ databases">
        <authorList>
            <consortium name="Genoscope - CEA"/>
            <person name="William W."/>
        </authorList>
    </citation>
    <scope>NUCLEOTIDE SEQUENCE</scope>
</reference>
<evidence type="ECO:0000313" key="1">
    <source>
        <dbReference type="EMBL" id="CAF1926127.1"/>
    </source>
</evidence>
<dbReference type="AlphaFoldDB" id="A0A816KHQ5"/>
<sequence>KFSFGRIYLQPLIILKLQGLRFNMPDLEKIYFCHLITTIRSTSLPLIFDDFDN</sequence>
<dbReference type="EMBL" id="HG994369">
    <property type="protein sequence ID" value="CAF1926127.1"/>
    <property type="molecule type" value="Genomic_DNA"/>
</dbReference>